<dbReference type="PANTHER" id="PTHR13194">
    <property type="entry name" value="COMPLEX I INTERMEDIATE-ASSOCIATED PROTEIN 30"/>
    <property type="match status" value="1"/>
</dbReference>
<dbReference type="InterPro" id="IPR027417">
    <property type="entry name" value="P-loop_NTPase"/>
</dbReference>
<dbReference type="GO" id="GO:0051082">
    <property type="term" value="F:unfolded protein binding"/>
    <property type="evidence" value="ECO:0007669"/>
    <property type="project" value="TreeGrafter"/>
</dbReference>
<evidence type="ECO:0000256" key="2">
    <source>
        <dbReference type="ARBA" id="ARBA00007884"/>
    </source>
</evidence>
<evidence type="ECO:0000259" key="5">
    <source>
        <dbReference type="Pfam" id="PF08547"/>
    </source>
</evidence>
<keyword evidence="7" id="KW-1185">Reference proteome</keyword>
<keyword evidence="4" id="KW-0143">Chaperone</keyword>
<dbReference type="GO" id="GO:0005739">
    <property type="term" value="C:mitochondrion"/>
    <property type="evidence" value="ECO:0007669"/>
    <property type="project" value="UniProtKB-SubCell"/>
</dbReference>
<dbReference type="Pfam" id="PF08547">
    <property type="entry name" value="CIA30"/>
    <property type="match status" value="1"/>
</dbReference>
<gene>
    <name evidence="6" type="ORF">IWQ62_002382</name>
</gene>
<dbReference type="AlphaFoldDB" id="A0A9W8E818"/>
<dbReference type="SUPFAM" id="SSF49785">
    <property type="entry name" value="Galactose-binding domain-like"/>
    <property type="match status" value="1"/>
</dbReference>
<sequence>MSLSGLISRAAGALRAEVQKAATLDHLHHQKELLLLKFHNETDLQRWIVGSDKDIGGFSSAKLDLTDRNTAIFRGHLSQNLPTDKQIVRSGYAAMRTKTPSKALFSEQSWDTLPFRYLCVRVKGDQRKYFVNIKSASFMKTDIYQHRLFLRTPGEWETIYVEMYREKVETVGFSLSDKREGPFQLEIDWIKFCNSEHTEGDVDLLDFSPVRVQHDMLKNVIAVIGSTGVGKSKLAVELAKALHGEIINADAMQVNG</sequence>
<protein>
    <recommendedName>
        <fullName evidence="5">NADH:ubiquinone oxidoreductase intermediate-associated protein 30 domain-containing protein</fullName>
    </recommendedName>
</protein>
<dbReference type="OrthoDB" id="42561at2759"/>
<comment type="similarity">
    <text evidence="2">Belongs to the CIA30 family.</text>
</comment>
<evidence type="ECO:0000256" key="4">
    <source>
        <dbReference type="ARBA" id="ARBA00023186"/>
    </source>
</evidence>
<keyword evidence="3" id="KW-0496">Mitochondrion</keyword>
<dbReference type="PANTHER" id="PTHR13194:SF18">
    <property type="entry name" value="COMPLEX I INTERMEDIATE-ASSOCIATED PROTEIN 30, MITOCHONDRIAL"/>
    <property type="match status" value="1"/>
</dbReference>
<name>A0A9W8E818_9FUNG</name>
<evidence type="ECO:0000256" key="1">
    <source>
        <dbReference type="ARBA" id="ARBA00004173"/>
    </source>
</evidence>
<dbReference type="InterPro" id="IPR013857">
    <property type="entry name" value="NADH-UbQ_OxRdtase-assoc_prot30"/>
</dbReference>
<dbReference type="EMBL" id="JANBPY010000496">
    <property type="protein sequence ID" value="KAJ1966579.1"/>
    <property type="molecule type" value="Genomic_DNA"/>
</dbReference>
<dbReference type="Proteomes" id="UP001150925">
    <property type="component" value="Unassembled WGS sequence"/>
</dbReference>
<comment type="subcellular location">
    <subcellularLocation>
        <location evidence="1">Mitochondrion</location>
    </subcellularLocation>
</comment>
<dbReference type="InterPro" id="IPR039131">
    <property type="entry name" value="NDUFAF1"/>
</dbReference>
<dbReference type="GO" id="GO:0032981">
    <property type="term" value="P:mitochondrial respiratory chain complex I assembly"/>
    <property type="evidence" value="ECO:0007669"/>
    <property type="project" value="TreeGrafter"/>
</dbReference>
<organism evidence="6 7">
    <name type="scientific">Dispira parvispora</name>
    <dbReference type="NCBI Taxonomy" id="1520584"/>
    <lineage>
        <taxon>Eukaryota</taxon>
        <taxon>Fungi</taxon>
        <taxon>Fungi incertae sedis</taxon>
        <taxon>Zoopagomycota</taxon>
        <taxon>Kickxellomycotina</taxon>
        <taxon>Dimargaritomycetes</taxon>
        <taxon>Dimargaritales</taxon>
        <taxon>Dimargaritaceae</taxon>
        <taxon>Dispira</taxon>
    </lineage>
</organism>
<evidence type="ECO:0000313" key="6">
    <source>
        <dbReference type="EMBL" id="KAJ1966579.1"/>
    </source>
</evidence>
<evidence type="ECO:0000256" key="3">
    <source>
        <dbReference type="ARBA" id="ARBA00023128"/>
    </source>
</evidence>
<reference evidence="6" key="1">
    <citation type="submission" date="2022-07" db="EMBL/GenBank/DDBJ databases">
        <title>Phylogenomic reconstructions and comparative analyses of Kickxellomycotina fungi.</title>
        <authorList>
            <person name="Reynolds N.K."/>
            <person name="Stajich J.E."/>
            <person name="Barry K."/>
            <person name="Grigoriev I.V."/>
            <person name="Crous P."/>
            <person name="Smith M.E."/>
        </authorList>
    </citation>
    <scope>NUCLEOTIDE SEQUENCE</scope>
    <source>
        <strain evidence="6">RSA 1196</strain>
    </source>
</reference>
<dbReference type="InterPro" id="IPR008979">
    <property type="entry name" value="Galactose-bd-like_sf"/>
</dbReference>
<dbReference type="GO" id="GO:0006120">
    <property type="term" value="P:mitochondrial electron transport, NADH to ubiquinone"/>
    <property type="evidence" value="ECO:0007669"/>
    <property type="project" value="TreeGrafter"/>
</dbReference>
<feature type="domain" description="NADH:ubiquinone oxidoreductase intermediate-associated protein 30" evidence="5">
    <location>
        <begin position="37"/>
        <end position="162"/>
    </location>
</feature>
<dbReference type="SUPFAM" id="SSF52540">
    <property type="entry name" value="P-loop containing nucleoside triphosphate hydrolases"/>
    <property type="match status" value="1"/>
</dbReference>
<accession>A0A9W8E818</accession>
<comment type="caution">
    <text evidence="6">The sequence shown here is derived from an EMBL/GenBank/DDBJ whole genome shotgun (WGS) entry which is preliminary data.</text>
</comment>
<evidence type="ECO:0000313" key="7">
    <source>
        <dbReference type="Proteomes" id="UP001150925"/>
    </source>
</evidence>
<proteinExistence type="inferred from homology"/>
<dbReference type="Gene3D" id="3.40.50.300">
    <property type="entry name" value="P-loop containing nucleotide triphosphate hydrolases"/>
    <property type="match status" value="1"/>
</dbReference>